<keyword evidence="1" id="KW-0175">Coiled coil</keyword>
<name>A0A1W1EL98_9ZZZZ</name>
<organism evidence="2">
    <name type="scientific">hydrothermal vent metagenome</name>
    <dbReference type="NCBI Taxonomy" id="652676"/>
    <lineage>
        <taxon>unclassified sequences</taxon>
        <taxon>metagenomes</taxon>
        <taxon>ecological metagenomes</taxon>
    </lineage>
</organism>
<sequence>MENITSSEKLKRLLEAEIIPDLESAIDELFEDIESAKGATNEQKSDLKELQEMRDECNEIISELNKNELHEDEIEEILAELIDSKSN</sequence>
<gene>
    <name evidence="2" type="ORF">MNB_SV-15-1195</name>
</gene>
<reference evidence="2" key="1">
    <citation type="submission" date="2016-10" db="EMBL/GenBank/DDBJ databases">
        <authorList>
            <person name="de Groot N.N."/>
        </authorList>
    </citation>
    <scope>NUCLEOTIDE SEQUENCE</scope>
</reference>
<dbReference type="Pfam" id="PF14591">
    <property type="entry name" value="AF0941-like"/>
    <property type="match status" value="1"/>
</dbReference>
<dbReference type="EMBL" id="FRYL01000045">
    <property type="protein sequence ID" value="SHO81649.1"/>
    <property type="molecule type" value="Genomic_DNA"/>
</dbReference>
<proteinExistence type="predicted"/>
<dbReference type="AlphaFoldDB" id="A0A1W1EL98"/>
<dbReference type="InterPro" id="IPR013502">
    <property type="entry name" value="Uncharacterised_AF0941"/>
</dbReference>
<accession>A0A1W1EL98</accession>
<evidence type="ECO:0000313" key="2">
    <source>
        <dbReference type="EMBL" id="SHO81649.1"/>
    </source>
</evidence>
<protein>
    <submittedName>
        <fullName evidence="2">Uncharacterized protein</fullName>
    </submittedName>
</protein>
<feature type="coiled-coil region" evidence="1">
    <location>
        <begin position="33"/>
        <end position="87"/>
    </location>
</feature>
<evidence type="ECO:0000256" key="1">
    <source>
        <dbReference type="SAM" id="Coils"/>
    </source>
</evidence>